<keyword evidence="1" id="KW-0812">Transmembrane</keyword>
<evidence type="ECO:0000313" key="3">
    <source>
        <dbReference type="Proteomes" id="UP000747399"/>
    </source>
</evidence>
<gene>
    <name evidence="2" type="ORF">Vafri_5647</name>
</gene>
<comment type="caution">
    <text evidence="2">The sequence shown here is derived from an EMBL/GenBank/DDBJ whole genome shotgun (WGS) entry which is preliminary data.</text>
</comment>
<accession>A0A8J4EYK6</accession>
<sequence length="221" mass="24414">GDFCNHITIIISKGAHFPSIDIVRTDGGRHLQRNGTAMAVSSNAPGPDAHEATLATLIILLQQQQQQNLRLIQQHEEQMVAIEQMVARRLSKFEEEAIATANNLQDLNIRMQENLGLARGFSPVPLSVERPRGLIRVVVQRVLTIVWLALLCAVINMVRWQDAIRMCSTQGGPAVRAPESAAVGYAVMEQMVQCFFQELGSQETGILLIFAMLSCWVLIGC</sequence>
<protein>
    <submittedName>
        <fullName evidence="2">Uncharacterized protein</fullName>
    </submittedName>
</protein>
<dbReference type="Proteomes" id="UP000747399">
    <property type="component" value="Unassembled WGS sequence"/>
</dbReference>
<reference evidence="2" key="1">
    <citation type="journal article" date="2021" name="Proc. Natl. Acad. Sci. U.S.A.">
        <title>Three genomes in the algal genus Volvox reveal the fate of a haploid sex-determining region after a transition to homothallism.</title>
        <authorList>
            <person name="Yamamoto K."/>
            <person name="Hamaji T."/>
            <person name="Kawai-Toyooka H."/>
            <person name="Matsuzaki R."/>
            <person name="Takahashi F."/>
            <person name="Nishimura Y."/>
            <person name="Kawachi M."/>
            <person name="Noguchi H."/>
            <person name="Minakuchi Y."/>
            <person name="Umen J.G."/>
            <person name="Toyoda A."/>
            <person name="Nozaki H."/>
        </authorList>
    </citation>
    <scope>NUCLEOTIDE SEQUENCE</scope>
    <source>
        <strain evidence="2">NIES-3780</strain>
    </source>
</reference>
<dbReference type="EMBL" id="BNCO01000006">
    <property type="protein sequence ID" value="GIL49173.1"/>
    <property type="molecule type" value="Genomic_DNA"/>
</dbReference>
<keyword evidence="1" id="KW-1133">Transmembrane helix</keyword>
<feature type="non-terminal residue" evidence="2">
    <location>
        <position position="221"/>
    </location>
</feature>
<proteinExistence type="predicted"/>
<evidence type="ECO:0000313" key="2">
    <source>
        <dbReference type="EMBL" id="GIL49173.1"/>
    </source>
</evidence>
<dbReference type="AlphaFoldDB" id="A0A8J4EYK6"/>
<organism evidence="2 3">
    <name type="scientific">Volvox africanus</name>
    <dbReference type="NCBI Taxonomy" id="51714"/>
    <lineage>
        <taxon>Eukaryota</taxon>
        <taxon>Viridiplantae</taxon>
        <taxon>Chlorophyta</taxon>
        <taxon>core chlorophytes</taxon>
        <taxon>Chlorophyceae</taxon>
        <taxon>CS clade</taxon>
        <taxon>Chlamydomonadales</taxon>
        <taxon>Volvocaceae</taxon>
        <taxon>Volvox</taxon>
    </lineage>
</organism>
<keyword evidence="3" id="KW-1185">Reference proteome</keyword>
<keyword evidence="1" id="KW-0472">Membrane</keyword>
<name>A0A8J4EYK6_9CHLO</name>
<feature type="transmembrane region" description="Helical" evidence="1">
    <location>
        <begin position="138"/>
        <end position="158"/>
    </location>
</feature>
<evidence type="ECO:0000256" key="1">
    <source>
        <dbReference type="SAM" id="Phobius"/>
    </source>
</evidence>